<dbReference type="HOGENOM" id="CLU_743227_0_0_11"/>
<keyword evidence="2" id="KW-0233">DNA recombination</keyword>
<dbReference type="InterPro" id="IPR013762">
    <property type="entry name" value="Integrase-like_cat_sf"/>
</dbReference>
<dbReference type="PANTHER" id="PTHR30349:SF81">
    <property type="entry name" value="TYROSINE RECOMBINASE XERC"/>
    <property type="match status" value="1"/>
</dbReference>
<dbReference type="KEGG" id="aja:AJAP_42580"/>
<evidence type="ECO:0000256" key="2">
    <source>
        <dbReference type="ARBA" id="ARBA00023172"/>
    </source>
</evidence>
<gene>
    <name evidence="4" type="ORF">AJAP_42580</name>
</gene>
<dbReference type="GO" id="GO:0015074">
    <property type="term" value="P:DNA integration"/>
    <property type="evidence" value="ECO:0007669"/>
    <property type="project" value="InterPro"/>
</dbReference>
<dbReference type="CDD" id="cd00397">
    <property type="entry name" value="DNA_BRE_C"/>
    <property type="match status" value="1"/>
</dbReference>
<dbReference type="EMBL" id="CP008954">
    <property type="protein sequence ID" value="AIG81283.1"/>
    <property type="molecule type" value="Genomic_DNA"/>
</dbReference>
<name>A0A075V748_9PSEU</name>
<dbReference type="InterPro" id="IPR002104">
    <property type="entry name" value="Integrase_catalytic"/>
</dbReference>
<proteinExistence type="predicted"/>
<keyword evidence="4" id="KW-0614">Plasmid</keyword>
<dbReference type="PANTHER" id="PTHR30349">
    <property type="entry name" value="PHAGE INTEGRASE-RELATED"/>
    <property type="match status" value="1"/>
</dbReference>
<dbReference type="RefSeq" id="WP_040133664.1">
    <property type="nucleotide sequence ID" value="NZ_CP008954.1"/>
</dbReference>
<reference evidence="4 5" key="1">
    <citation type="journal article" date="2014" name="J. Biotechnol.">
        <title>Complete genome sequence of the actinobacterium Amycolatopsis japonica MG417-CF17(T) (=DSM 44213T) producing (S,S)-N,N'-ethylenediaminedisuccinic acid.</title>
        <authorList>
            <person name="Stegmann E."/>
            <person name="Albersmeier A."/>
            <person name="Spohn M."/>
            <person name="Gert H."/>
            <person name="Weber T."/>
            <person name="Wohlleben W."/>
            <person name="Kalinowski J."/>
            <person name="Ruckert C."/>
        </authorList>
    </citation>
    <scope>NUCLEOTIDE SEQUENCE [LARGE SCALE GENOMIC DNA]</scope>
    <source>
        <strain evidence="5">MG417-CF17 (DSM 44213)</strain>
        <plasmid evidence="4">pAmyja1</plasmid>
    </source>
</reference>
<evidence type="ECO:0000313" key="5">
    <source>
        <dbReference type="Proteomes" id="UP000028492"/>
    </source>
</evidence>
<accession>A0A075V748</accession>
<dbReference type="eggNOG" id="COG4974">
    <property type="taxonomic scope" value="Bacteria"/>
</dbReference>
<dbReference type="Pfam" id="PF00589">
    <property type="entry name" value="Phage_integrase"/>
    <property type="match status" value="1"/>
</dbReference>
<dbReference type="GO" id="GO:0006310">
    <property type="term" value="P:DNA recombination"/>
    <property type="evidence" value="ECO:0007669"/>
    <property type="project" value="UniProtKB-KW"/>
</dbReference>
<evidence type="ECO:0000313" key="4">
    <source>
        <dbReference type="EMBL" id="AIG81283.1"/>
    </source>
</evidence>
<dbReference type="InterPro" id="IPR010998">
    <property type="entry name" value="Integrase_recombinase_N"/>
</dbReference>
<dbReference type="InterPro" id="IPR011010">
    <property type="entry name" value="DNA_brk_join_enz"/>
</dbReference>
<organism evidence="4 5">
    <name type="scientific">Amycolatopsis japonica</name>
    <dbReference type="NCBI Taxonomy" id="208439"/>
    <lineage>
        <taxon>Bacteria</taxon>
        <taxon>Bacillati</taxon>
        <taxon>Actinomycetota</taxon>
        <taxon>Actinomycetes</taxon>
        <taxon>Pseudonocardiales</taxon>
        <taxon>Pseudonocardiaceae</taxon>
        <taxon>Amycolatopsis</taxon>
        <taxon>Amycolatopsis japonica group</taxon>
    </lineage>
</organism>
<evidence type="ECO:0000256" key="1">
    <source>
        <dbReference type="ARBA" id="ARBA00023125"/>
    </source>
</evidence>
<dbReference type="SUPFAM" id="SSF56349">
    <property type="entry name" value="DNA breaking-rejoining enzymes"/>
    <property type="match status" value="1"/>
</dbReference>
<dbReference type="Gene3D" id="1.10.150.130">
    <property type="match status" value="1"/>
</dbReference>
<keyword evidence="5" id="KW-1185">Reference proteome</keyword>
<dbReference type="Gene3D" id="1.10.443.10">
    <property type="entry name" value="Intergrase catalytic core"/>
    <property type="match status" value="1"/>
</dbReference>
<dbReference type="GO" id="GO:0003677">
    <property type="term" value="F:DNA binding"/>
    <property type="evidence" value="ECO:0007669"/>
    <property type="project" value="UniProtKB-KW"/>
</dbReference>
<dbReference type="PROSITE" id="PS51898">
    <property type="entry name" value="TYR_RECOMBINASE"/>
    <property type="match status" value="1"/>
</dbReference>
<keyword evidence="1" id="KW-0238">DNA-binding</keyword>
<feature type="domain" description="Tyr recombinase" evidence="3">
    <location>
        <begin position="161"/>
        <end position="357"/>
    </location>
</feature>
<geneLocation type="plasmid" evidence="4 5">
    <name>pAmyja1</name>
</geneLocation>
<sequence>MSEDVAGELVPAEAIPAQARDEAGERWQRELAIVRAWLKEVKGNTKSTYADAIGWPYDKNGTWRDTSRLRNGVTWLSWCARNGVHLLDVGRQHVVAWAEALNETPHPDTGQTLPHSTRAHTFTAASAFYKWAMQEGITVVNPMELINRSNLGVEMPKGTKSTTASLTREEVGALLAAADNDAVESLRLRNSAMVWFLFTVAPRVTEMTTLRVGKIRHTHGVRVVDLVLKGDRPHSVTLPPEAGERLDRYLSSRGIGSAVVLRGKASAPPYLFVTANDRPLARSAVNAVLERLARQAGIADPKRVTAHVARHTLKTEGNVQGYTDEQLQEHFGHRSKETTGRYGNKHFDPASSPGLAISAAYAEAAAEHRGSL</sequence>
<dbReference type="Proteomes" id="UP000028492">
    <property type="component" value="Plasmid pAmyja1"/>
</dbReference>
<dbReference type="InterPro" id="IPR050090">
    <property type="entry name" value="Tyrosine_recombinase_XerCD"/>
</dbReference>
<evidence type="ECO:0000259" key="3">
    <source>
        <dbReference type="PROSITE" id="PS51898"/>
    </source>
</evidence>
<dbReference type="AlphaFoldDB" id="A0A075V748"/>
<protein>
    <recommendedName>
        <fullName evidence="3">Tyr recombinase domain-containing protein</fullName>
    </recommendedName>
</protein>